<dbReference type="InterPro" id="IPR001638">
    <property type="entry name" value="Solute-binding_3/MltF_N"/>
</dbReference>
<gene>
    <name evidence="10" type="ORF">ACI2L5_22230</name>
</gene>
<keyword evidence="11" id="KW-1185">Reference proteome</keyword>
<dbReference type="CDD" id="cd13690">
    <property type="entry name" value="PBP2_GluB"/>
    <property type="match status" value="1"/>
</dbReference>
<dbReference type="EMBL" id="JBJDQH010000007">
    <property type="protein sequence ID" value="MFK4267627.1"/>
    <property type="molecule type" value="Genomic_DNA"/>
</dbReference>
<evidence type="ECO:0000256" key="6">
    <source>
        <dbReference type="ARBA" id="ARBA00022840"/>
    </source>
</evidence>
<evidence type="ECO:0000256" key="3">
    <source>
        <dbReference type="ARBA" id="ARBA00022679"/>
    </source>
</evidence>
<dbReference type="InterPro" id="IPR017441">
    <property type="entry name" value="Protein_kinase_ATP_BS"/>
</dbReference>
<keyword evidence="4 7" id="KW-0547">Nucleotide-binding</keyword>
<evidence type="ECO:0000313" key="10">
    <source>
        <dbReference type="EMBL" id="MFK4267627.1"/>
    </source>
</evidence>
<feature type="region of interest" description="Disordered" evidence="8">
    <location>
        <begin position="400"/>
        <end position="440"/>
    </location>
</feature>
<organism evidence="10 11">
    <name type="scientific">Streptomyces milbemycinicus</name>
    <dbReference type="NCBI Taxonomy" id="476552"/>
    <lineage>
        <taxon>Bacteria</taxon>
        <taxon>Bacillati</taxon>
        <taxon>Actinomycetota</taxon>
        <taxon>Actinomycetes</taxon>
        <taxon>Kitasatosporales</taxon>
        <taxon>Streptomycetaceae</taxon>
        <taxon>Streptomyces</taxon>
    </lineage>
</organism>
<feature type="compositionally biased region" description="Pro residues" evidence="8">
    <location>
        <begin position="347"/>
        <end position="369"/>
    </location>
</feature>
<feature type="compositionally biased region" description="Low complexity" evidence="8">
    <location>
        <begin position="294"/>
        <end position="323"/>
    </location>
</feature>
<dbReference type="InterPro" id="IPR011009">
    <property type="entry name" value="Kinase-like_dom_sf"/>
</dbReference>
<keyword evidence="5 10" id="KW-0418">Kinase</keyword>
<dbReference type="Pfam" id="PF00497">
    <property type="entry name" value="SBP_bac_3"/>
    <property type="match status" value="1"/>
</dbReference>
<dbReference type="SUPFAM" id="SSF56112">
    <property type="entry name" value="Protein kinase-like (PK-like)"/>
    <property type="match status" value="1"/>
</dbReference>
<reference evidence="10 11" key="1">
    <citation type="submission" date="2024-11" db="EMBL/GenBank/DDBJ databases">
        <title>The Natural Products Discovery Center: Release of the First 8490 Sequenced Strains for Exploring Actinobacteria Biosynthetic Diversity.</title>
        <authorList>
            <person name="Kalkreuter E."/>
            <person name="Kautsar S.A."/>
            <person name="Yang D."/>
            <person name="Bader C.D."/>
            <person name="Teijaro C.N."/>
            <person name="Fluegel L."/>
            <person name="Davis C.M."/>
            <person name="Simpson J.R."/>
            <person name="Lauterbach L."/>
            <person name="Steele A.D."/>
            <person name="Gui C."/>
            <person name="Meng S."/>
            <person name="Li G."/>
            <person name="Viehrig K."/>
            <person name="Ye F."/>
            <person name="Su P."/>
            <person name="Kiefer A.F."/>
            <person name="Nichols A."/>
            <person name="Cepeda A.J."/>
            <person name="Yan W."/>
            <person name="Fan B."/>
            <person name="Jiang Y."/>
            <person name="Adhikari A."/>
            <person name="Zheng C.-J."/>
            <person name="Schuster L."/>
            <person name="Cowan T.M."/>
            <person name="Smanski M.J."/>
            <person name="Chevrette M.G."/>
            <person name="De Carvalho L.P.S."/>
            <person name="Shen B."/>
        </authorList>
    </citation>
    <scope>NUCLEOTIDE SEQUENCE [LARGE SCALE GENOMIC DNA]</scope>
    <source>
        <strain evidence="10 11">NPDC020863</strain>
    </source>
</reference>
<dbReference type="PROSITE" id="PS00107">
    <property type="entry name" value="PROTEIN_KINASE_ATP"/>
    <property type="match status" value="1"/>
</dbReference>
<comment type="caution">
    <text evidence="10">The sequence shown here is derived from an EMBL/GenBank/DDBJ whole genome shotgun (WGS) entry which is preliminary data.</text>
</comment>
<dbReference type="RefSeq" id="WP_404747027.1">
    <property type="nucleotide sequence ID" value="NZ_JBJDQH010000007.1"/>
</dbReference>
<dbReference type="CDD" id="cd14014">
    <property type="entry name" value="STKc_PknB_like"/>
    <property type="match status" value="1"/>
</dbReference>
<dbReference type="PROSITE" id="PS00108">
    <property type="entry name" value="PROTEIN_KINASE_ST"/>
    <property type="match status" value="1"/>
</dbReference>
<dbReference type="SMART" id="SM00220">
    <property type="entry name" value="S_TKc"/>
    <property type="match status" value="1"/>
</dbReference>
<name>A0ABW8LP06_9ACTN</name>
<feature type="domain" description="Protein kinase" evidence="9">
    <location>
        <begin position="6"/>
        <end position="265"/>
    </location>
</feature>
<dbReference type="SUPFAM" id="SSF53850">
    <property type="entry name" value="Periplasmic binding protein-like II"/>
    <property type="match status" value="1"/>
</dbReference>
<dbReference type="EC" id="2.7.11.1" evidence="1"/>
<evidence type="ECO:0000256" key="1">
    <source>
        <dbReference type="ARBA" id="ARBA00012513"/>
    </source>
</evidence>
<dbReference type="Gene3D" id="3.40.190.10">
    <property type="entry name" value="Periplasmic binding protein-like II"/>
    <property type="match status" value="2"/>
</dbReference>
<dbReference type="PROSITE" id="PS50011">
    <property type="entry name" value="PROTEIN_KINASE_DOM"/>
    <property type="match status" value="1"/>
</dbReference>
<keyword evidence="2" id="KW-0723">Serine/threonine-protein kinase</keyword>
<feature type="binding site" evidence="7">
    <location>
        <position position="35"/>
    </location>
    <ligand>
        <name>ATP</name>
        <dbReference type="ChEBI" id="CHEBI:30616"/>
    </ligand>
</feature>
<evidence type="ECO:0000256" key="5">
    <source>
        <dbReference type="ARBA" id="ARBA00022777"/>
    </source>
</evidence>
<dbReference type="Gene3D" id="1.10.510.10">
    <property type="entry name" value="Transferase(Phosphotransferase) domain 1"/>
    <property type="match status" value="1"/>
</dbReference>
<proteinExistence type="predicted"/>
<evidence type="ECO:0000256" key="7">
    <source>
        <dbReference type="PROSITE-ProRule" id="PRU10141"/>
    </source>
</evidence>
<evidence type="ECO:0000256" key="4">
    <source>
        <dbReference type="ARBA" id="ARBA00022741"/>
    </source>
</evidence>
<feature type="region of interest" description="Disordered" evidence="8">
    <location>
        <begin position="294"/>
        <end position="372"/>
    </location>
</feature>
<dbReference type="InterPro" id="IPR008271">
    <property type="entry name" value="Ser/Thr_kinase_AS"/>
</dbReference>
<evidence type="ECO:0000256" key="2">
    <source>
        <dbReference type="ARBA" id="ARBA00022527"/>
    </source>
</evidence>
<evidence type="ECO:0000259" key="9">
    <source>
        <dbReference type="PROSITE" id="PS50011"/>
    </source>
</evidence>
<dbReference type="PANTHER" id="PTHR43289:SF6">
    <property type="entry name" value="SERINE_THREONINE-PROTEIN KINASE NEKL-3"/>
    <property type="match status" value="1"/>
</dbReference>
<evidence type="ECO:0000313" key="11">
    <source>
        <dbReference type="Proteomes" id="UP001620295"/>
    </source>
</evidence>
<keyword evidence="6 7" id="KW-0067">ATP-binding</keyword>
<dbReference type="PANTHER" id="PTHR43289">
    <property type="entry name" value="MITOGEN-ACTIVATED PROTEIN KINASE KINASE KINASE 20-RELATED"/>
    <property type="match status" value="1"/>
</dbReference>
<dbReference type="InterPro" id="IPR000719">
    <property type="entry name" value="Prot_kinase_dom"/>
</dbReference>
<sequence length="668" mass="69601">MIDGRFELLARLGGGGMGLVWRAHDLALHREVALKEVRPPDPGLAEYDPEAARALRARVLREARALARIVHSNVVTIHHIVDGDEHTYPWLVMELVAGGSLQARLDRGLLSPAEAARLGRGMLAGLAAAHAAGIQHRDIKPANILLRPDGSPVLTDFGIAAVQGSTALTAAGSFIGTPDYMAPERVSGEDGGPEADLWSLAMTLYVAVEGRNPMRRGNALATLAAVLGEDVPPPEHAGALTAVLMSVLVRDPQERPDAGTLDRLLTEAEAAAESTTAAGQAAAESAAAAGPAAGAESAPLAGPAPTAGSAAAKAPVDDASSYPLAPPHPAAPQPSRPVPRQGEPPAYVAPPPPPMPRTPPMHPPAPPPAARSRRGWVYGSALGAVVVAGALLWALLPLGNGSDGDNTARKPDTSGSPDKASNDTPSSGASNGPSGGKKITIGIKFDQPGLGFKTPDGRYSGFDVDVATYIARALGHNPSDIEWKETLSSDREDVLKRGEVDFIVATYAITAAREKKVDFAGPYLEAHQDVLMRGDDTSVRTAQDLNGRRVCAPTGSVSALNVRTKFAPQARVSERATYALCLSDLTDGAVDAITADDAILAGYAAREPDRFKLGGLAMTDERYGIGVAKGSPLKDKIQRALDKMTADGSWTRALKQNLPLLKTDAPPQ</sequence>
<accession>A0ABW8LP06</accession>
<dbReference type="Pfam" id="PF00069">
    <property type="entry name" value="Pkinase"/>
    <property type="match status" value="1"/>
</dbReference>
<feature type="compositionally biased region" description="Pro residues" evidence="8">
    <location>
        <begin position="324"/>
        <end position="337"/>
    </location>
</feature>
<evidence type="ECO:0000256" key="8">
    <source>
        <dbReference type="SAM" id="MobiDB-lite"/>
    </source>
</evidence>
<keyword evidence="3 10" id="KW-0808">Transferase</keyword>
<dbReference type="Proteomes" id="UP001620295">
    <property type="component" value="Unassembled WGS sequence"/>
</dbReference>
<protein>
    <recommendedName>
        <fullName evidence="1">non-specific serine/threonine protein kinase</fullName>
        <ecNumber evidence="1">2.7.11.1</ecNumber>
    </recommendedName>
</protein>
<dbReference type="SMART" id="SM00062">
    <property type="entry name" value="PBPb"/>
    <property type="match status" value="1"/>
</dbReference>
<dbReference type="GO" id="GO:0004674">
    <property type="term" value="F:protein serine/threonine kinase activity"/>
    <property type="evidence" value="ECO:0007669"/>
    <property type="project" value="UniProtKB-EC"/>
</dbReference>
<dbReference type="Gene3D" id="3.30.200.20">
    <property type="entry name" value="Phosphorylase Kinase, domain 1"/>
    <property type="match status" value="1"/>
</dbReference>